<name>A0A4R1KYG5_9PAST</name>
<reference evidence="2 3" key="1">
    <citation type="submission" date="2019-03" db="EMBL/GenBank/DDBJ databases">
        <title>Genomic Encyclopedia of Type Strains, Phase IV (KMG-IV): sequencing the most valuable type-strain genomes for metagenomic binning, comparative biology and taxonomic classification.</title>
        <authorList>
            <person name="Goeker M."/>
        </authorList>
    </citation>
    <scope>NUCLEOTIDE SEQUENCE [LARGE SCALE GENOMIC DNA]</scope>
    <source>
        <strain evidence="2 3">DSM 10053</strain>
    </source>
</reference>
<keyword evidence="1" id="KW-0812">Transmembrane</keyword>
<keyword evidence="1" id="KW-0472">Membrane</keyword>
<feature type="transmembrane region" description="Helical" evidence="1">
    <location>
        <begin position="64"/>
        <end position="84"/>
    </location>
</feature>
<accession>A0A4R1KYG5</accession>
<evidence type="ECO:0000313" key="3">
    <source>
        <dbReference type="Proteomes" id="UP000295496"/>
    </source>
</evidence>
<keyword evidence="1" id="KW-1133">Transmembrane helix</keyword>
<sequence>MAILLGMMQFFLILFICKREYDHNSLSVFLWATLLMMFGIPHLLTTFSNETGYLPWVIDDASVFVIGFCFIYILARETLSILFLSKKTKVRAFEVFDHSLTVMRILFWGLFFVVFYKLYEIYQFAGSLLSSSWGSGREMILEQDYLSFSKLILSLYYPFSSALLYALIIKNKKYTILSALLIMMCVLFTRNRIEVLPLLICVMIYLLYVKRNMTFGKIALFGFIAVFSLYLINALLMFRYYGTVDTFLNSFNFSEFNRQVLEHISSGQGELSLREVFYYFINNNNNFSNFNEGHTYIRMLMVLIPSGLAFGLKPPDFAISMGSAYRSDLVGFSTHPTLFGDCYANLGDYGIFLGIFWAFYVVAFDHLVSAQKSRFFKLVLLVSVACSYIIMGRGSVYNAFSILVFSIILSYFIYCMLKLVFNKNLRKRL</sequence>
<feature type="transmembrane region" description="Helical" evidence="1">
    <location>
        <begin position="145"/>
        <end position="167"/>
    </location>
</feature>
<evidence type="ECO:0000313" key="2">
    <source>
        <dbReference type="EMBL" id="TCK70538.1"/>
    </source>
</evidence>
<proteinExistence type="predicted"/>
<feature type="transmembrane region" description="Helical" evidence="1">
    <location>
        <begin position="195"/>
        <end position="211"/>
    </location>
</feature>
<dbReference type="RefSeq" id="WP_132300793.1">
    <property type="nucleotide sequence ID" value="NZ_CP170642.1"/>
</dbReference>
<gene>
    <name evidence="2" type="ORF">EV692_0817</name>
</gene>
<dbReference type="AlphaFoldDB" id="A0A4R1KYG5"/>
<evidence type="ECO:0008006" key="4">
    <source>
        <dbReference type="Google" id="ProtNLM"/>
    </source>
</evidence>
<organism evidence="2 3">
    <name type="scientific">Lonepinella koalarum</name>
    <dbReference type="NCBI Taxonomy" id="53417"/>
    <lineage>
        <taxon>Bacteria</taxon>
        <taxon>Pseudomonadati</taxon>
        <taxon>Pseudomonadota</taxon>
        <taxon>Gammaproteobacteria</taxon>
        <taxon>Pasteurellales</taxon>
        <taxon>Pasteurellaceae</taxon>
        <taxon>Lonepinella</taxon>
    </lineage>
</organism>
<dbReference type="Proteomes" id="UP000295496">
    <property type="component" value="Unassembled WGS sequence"/>
</dbReference>
<protein>
    <recommendedName>
        <fullName evidence="4">Oligosaccharide repeat unit polymerase</fullName>
    </recommendedName>
</protein>
<feature type="transmembrane region" description="Helical" evidence="1">
    <location>
        <begin position="349"/>
        <end position="368"/>
    </location>
</feature>
<feature type="transmembrane region" description="Helical" evidence="1">
    <location>
        <begin position="105"/>
        <end position="125"/>
    </location>
</feature>
<comment type="caution">
    <text evidence="2">The sequence shown here is derived from an EMBL/GenBank/DDBJ whole genome shotgun (WGS) entry which is preliminary data.</text>
</comment>
<feature type="transmembrane region" description="Helical" evidence="1">
    <location>
        <begin position="218"/>
        <end position="241"/>
    </location>
</feature>
<evidence type="ECO:0000256" key="1">
    <source>
        <dbReference type="SAM" id="Phobius"/>
    </source>
</evidence>
<keyword evidence="3" id="KW-1185">Reference proteome</keyword>
<feature type="transmembrane region" description="Helical" evidence="1">
    <location>
        <begin position="397"/>
        <end position="421"/>
    </location>
</feature>
<dbReference type="EMBL" id="SMGJ01000002">
    <property type="protein sequence ID" value="TCK70538.1"/>
    <property type="molecule type" value="Genomic_DNA"/>
</dbReference>
<feature type="transmembrane region" description="Helical" evidence="1">
    <location>
        <begin position="26"/>
        <end position="44"/>
    </location>
</feature>
<feature type="transmembrane region" description="Helical" evidence="1">
    <location>
        <begin position="375"/>
        <end position="391"/>
    </location>
</feature>